<evidence type="ECO:0000259" key="1">
    <source>
        <dbReference type="Pfam" id="PF25797"/>
    </source>
</evidence>
<dbReference type="PANTHER" id="PTHR45654">
    <property type="entry name" value="HOMEOBOX-LEUCINE ZIPPER PROTEIN MERISTEM L1"/>
    <property type="match status" value="1"/>
</dbReference>
<reference evidence="2" key="1">
    <citation type="submission" date="2015-12" db="EMBL/GenBank/DDBJ databases">
        <title>Update maize B73 reference genome by single molecule sequencing technologies.</title>
        <authorList>
            <consortium name="Maize Genome Sequencing Project"/>
            <person name="Ware D."/>
        </authorList>
    </citation>
    <scope>NUCLEOTIDE SEQUENCE [LARGE SCALE GENOMIC DNA]</scope>
    <source>
        <tissue evidence="2">Seedling</tissue>
    </source>
</reference>
<name>A0A1D6IGW2_MAIZE</name>
<dbReference type="InParanoid" id="A0A1D6IGW2"/>
<organism evidence="2">
    <name type="scientific">Zea mays</name>
    <name type="common">Maize</name>
    <dbReference type="NCBI Taxonomy" id="4577"/>
    <lineage>
        <taxon>Eukaryota</taxon>
        <taxon>Viridiplantae</taxon>
        <taxon>Streptophyta</taxon>
        <taxon>Embryophyta</taxon>
        <taxon>Tracheophyta</taxon>
        <taxon>Spermatophyta</taxon>
        <taxon>Magnoliopsida</taxon>
        <taxon>Liliopsida</taxon>
        <taxon>Poales</taxon>
        <taxon>Poaceae</taxon>
        <taxon>PACMAD clade</taxon>
        <taxon>Panicoideae</taxon>
        <taxon>Andropogonodae</taxon>
        <taxon>Andropogoneae</taxon>
        <taxon>Tripsacinae</taxon>
        <taxon>Zea</taxon>
    </lineage>
</organism>
<dbReference type="EMBL" id="CM007650">
    <property type="protein sequence ID" value="ONM58757.1"/>
    <property type="molecule type" value="Genomic_DNA"/>
</dbReference>
<proteinExistence type="predicted"/>
<protein>
    <recommendedName>
        <fullName evidence="1">HD-Zip IV C-terminal domain-containing protein</fullName>
    </recommendedName>
</protein>
<accession>A0A1D6IGW2</accession>
<dbReference type="InterPro" id="IPR057993">
    <property type="entry name" value="HD-Zip_IV_C"/>
</dbReference>
<dbReference type="Pfam" id="PF25797">
    <property type="entry name" value="PDF2_C"/>
    <property type="match status" value="1"/>
</dbReference>
<feature type="domain" description="HD-Zip IV C-terminal" evidence="1">
    <location>
        <begin position="10"/>
        <end position="78"/>
    </location>
</feature>
<gene>
    <name evidence="2" type="ORF">ZEAMMB73_Zm00001d021832</name>
</gene>
<dbReference type="PANTHER" id="PTHR45654:SF12">
    <property type="entry name" value="HOMEOBOX-LEUCINE ZIPPER PROTEIN ROC8"/>
    <property type="match status" value="1"/>
</dbReference>
<sequence>MANLFNLFPDSGQPDDVVLSVATSIWLPRLGDHVFAFGRDKKVCFQWEVLSHDNQVQEVSRIPNGSNPDNCISLLRTCLSLAILTMAMMN</sequence>
<dbReference type="AlphaFoldDB" id="A0A1D6IGW2"/>
<evidence type="ECO:0000313" key="2">
    <source>
        <dbReference type="EMBL" id="ONM58757.1"/>
    </source>
</evidence>
<dbReference type="InterPro" id="IPR042160">
    <property type="entry name" value="HD-Zip_IV"/>
</dbReference>